<evidence type="ECO:0000256" key="4">
    <source>
        <dbReference type="ARBA" id="ARBA00022695"/>
    </source>
</evidence>
<dbReference type="GO" id="GO:0006261">
    <property type="term" value="P:DNA-templated DNA replication"/>
    <property type="evidence" value="ECO:0007669"/>
    <property type="project" value="TreeGrafter"/>
</dbReference>
<evidence type="ECO:0000256" key="7">
    <source>
        <dbReference type="ARBA" id="ARBA00022801"/>
    </source>
</evidence>
<keyword evidence="5" id="KW-0235">DNA replication</keyword>
<gene>
    <name evidence="14" type="primary">44</name>
    <name evidence="14" type="ORF">HSTV2_44</name>
</gene>
<dbReference type="InterPro" id="IPR006172">
    <property type="entry name" value="DNA-dir_DNA_pol_B"/>
</dbReference>
<evidence type="ECO:0000256" key="1">
    <source>
        <dbReference type="ARBA" id="ARBA00005755"/>
    </source>
</evidence>
<dbReference type="Gene3D" id="3.30.342.10">
    <property type="entry name" value="DNA Polymerase, chain B, domain 1"/>
    <property type="match status" value="1"/>
</dbReference>
<keyword evidence="3" id="KW-0808">Transferase</keyword>
<dbReference type="GO" id="GO:0003677">
    <property type="term" value="F:DNA binding"/>
    <property type="evidence" value="ECO:0007669"/>
    <property type="project" value="UniProtKB-KW"/>
</dbReference>
<evidence type="ECO:0000256" key="11">
    <source>
        <dbReference type="ARBA" id="ARBA00049244"/>
    </source>
</evidence>
<dbReference type="RefSeq" id="YP_007379123.1">
    <property type="nucleotide sequence ID" value="NC_020159.1"/>
</dbReference>
<evidence type="ECO:0000256" key="5">
    <source>
        <dbReference type="ARBA" id="ARBA00022705"/>
    </source>
</evidence>
<organism evidence="14 15">
    <name type="scientific">Halorubrum sodomense tailed virus 2</name>
    <dbReference type="NCBI Taxonomy" id="1262527"/>
    <lineage>
        <taxon>Viruses</taxon>
        <taxon>Duplodnaviria</taxon>
        <taxon>Heunggongvirae</taxon>
        <taxon>Uroviricota</taxon>
        <taxon>Caudoviricetes</taxon>
        <taxon>Thumleimavirales</taxon>
        <taxon>Hafunaviridae</taxon>
        <taxon>Mincapvirus</taxon>
        <taxon>Mincapvirus eilatense</taxon>
        <taxon>Mincapvirus HSTV2</taxon>
    </lineage>
</organism>
<keyword evidence="10" id="KW-0238">DNA-binding</keyword>
<dbReference type="GO" id="GO:0039693">
    <property type="term" value="P:viral DNA genome replication"/>
    <property type="evidence" value="ECO:0007669"/>
    <property type="project" value="UniProtKB-KW"/>
</dbReference>
<dbReference type="Gene3D" id="3.90.1600.10">
    <property type="entry name" value="Palm domain of DNA polymerase"/>
    <property type="match status" value="1"/>
</dbReference>
<evidence type="ECO:0000313" key="14">
    <source>
        <dbReference type="EMBL" id="AGC34313.1"/>
    </source>
</evidence>
<name>L7TIU5_9CAUD</name>
<keyword evidence="6" id="KW-0540">Nuclease</keyword>
<evidence type="ECO:0000256" key="9">
    <source>
        <dbReference type="ARBA" id="ARBA00023109"/>
    </source>
</evidence>
<dbReference type="InterPro" id="IPR042087">
    <property type="entry name" value="DNA_pol_B_thumb"/>
</dbReference>
<dbReference type="SUPFAM" id="SSF53098">
    <property type="entry name" value="Ribonuclease H-like"/>
    <property type="match status" value="1"/>
</dbReference>
<feature type="domain" description="DNA-directed DNA polymerase family B exonuclease" evidence="13">
    <location>
        <begin position="108"/>
        <end position="328"/>
    </location>
</feature>
<dbReference type="InterPro" id="IPR050240">
    <property type="entry name" value="DNA_pol_type-B"/>
</dbReference>
<keyword evidence="4" id="KW-0548">Nucleotidyltransferase</keyword>
<dbReference type="InterPro" id="IPR012337">
    <property type="entry name" value="RNaseH-like_sf"/>
</dbReference>
<dbReference type="EMBL" id="KC117376">
    <property type="protein sequence ID" value="AGC34313.1"/>
    <property type="molecule type" value="Genomic_DNA"/>
</dbReference>
<keyword evidence="9" id="KW-1194">Viral DNA replication</keyword>
<dbReference type="GO" id="GO:0016787">
    <property type="term" value="F:hydrolase activity"/>
    <property type="evidence" value="ECO:0007669"/>
    <property type="project" value="UniProtKB-KW"/>
</dbReference>
<dbReference type="GO" id="GO:0004518">
    <property type="term" value="F:nuclease activity"/>
    <property type="evidence" value="ECO:0007669"/>
    <property type="project" value="UniProtKB-KW"/>
</dbReference>
<keyword evidence="15" id="KW-1185">Reference proteome</keyword>
<evidence type="ECO:0000256" key="2">
    <source>
        <dbReference type="ARBA" id="ARBA00012417"/>
    </source>
</evidence>
<evidence type="ECO:0000256" key="8">
    <source>
        <dbReference type="ARBA" id="ARBA00022932"/>
    </source>
</evidence>
<dbReference type="SMART" id="SM00486">
    <property type="entry name" value="POLBc"/>
    <property type="match status" value="1"/>
</dbReference>
<accession>L7TIU5</accession>
<dbReference type="InterPro" id="IPR043502">
    <property type="entry name" value="DNA/RNA_pol_sf"/>
</dbReference>
<comment type="similarity">
    <text evidence="1">Belongs to the DNA polymerase type-B family.</text>
</comment>
<dbReference type="GO" id="GO:0003887">
    <property type="term" value="F:DNA-directed DNA polymerase activity"/>
    <property type="evidence" value="ECO:0007669"/>
    <property type="project" value="UniProtKB-KW"/>
</dbReference>
<feature type="domain" description="DNA-directed DNA polymerase family B multifunctional" evidence="12">
    <location>
        <begin position="408"/>
        <end position="726"/>
    </location>
</feature>
<dbReference type="KEGG" id="vg:14477182"/>
<evidence type="ECO:0000256" key="6">
    <source>
        <dbReference type="ARBA" id="ARBA00022722"/>
    </source>
</evidence>
<dbReference type="InterPro" id="IPR036397">
    <property type="entry name" value="RNaseH_sf"/>
</dbReference>
<dbReference type="Gene3D" id="1.10.132.60">
    <property type="entry name" value="DNA polymerase family B, C-terminal domain"/>
    <property type="match status" value="1"/>
</dbReference>
<reference evidence="14 15" key="1">
    <citation type="journal article" date="2013" name="J. Virol.">
        <title>Insights into head-tailed viruses infecting extremely halophilic archaea.</title>
        <authorList>
            <person name="Pietila M.K."/>
            <person name="Laurinmaki P."/>
            <person name="Russell D.A."/>
            <person name="Ko C.C."/>
            <person name="Jacobs-Sera D."/>
            <person name="Butcher S.J."/>
            <person name="Bamford D.H."/>
            <person name="Hendrix R.W."/>
        </authorList>
    </citation>
    <scope>NUCLEOTIDE SEQUENCE [LARGE SCALE GENOMIC DNA]</scope>
</reference>
<evidence type="ECO:0000256" key="3">
    <source>
        <dbReference type="ARBA" id="ARBA00022679"/>
    </source>
</evidence>
<evidence type="ECO:0000313" key="15">
    <source>
        <dbReference type="Proteomes" id="UP000011138"/>
    </source>
</evidence>
<dbReference type="PANTHER" id="PTHR10322">
    <property type="entry name" value="DNA POLYMERASE CATALYTIC SUBUNIT"/>
    <property type="match status" value="1"/>
</dbReference>
<sequence>MIEAYITNSETLYPRRDNDLNEVVVRMYGRTRDGKHEPITVTGFEPYFFIPASEAGKVKPNENDGLDRYEETDIIPLEDRFADEPRRLTKVVAANPGAVRDLRSQWDKTWGADVTFTNRLRIDRGIKTGVRVPDNTCDYEDVEAVTIEDVEPRVLFFDIETDDRASGFPSPGDARILSIAAYDSYEQEYITFLDTDKKAPGQFFKLENPPQELADFQVTEPGELKCYKSERQMLLKFAQWIQERDPDIISGWNSGDDANDGFDLPHLIERMDKHRVNTARLSREGYVKCRDIGDDEWRVSIRGRTTYDLMDGWVGTKFTKPDSKRLDDVAQAALDDVKIPHPDMGYYEMWEKDPQKFVDYNTKDTRLTVEINAAENVFGFKKRLKDMIGVDWEETRENNEFVAMSVRRKCAEHGVVMVTAWDNEYVREANANGSNDVNYEGAFVFEAFRGLKENVVGKDLASLYPMTQAMLNASPDTKIDRKTAWAEGIPHVVAANGTAFRTDVDSIIKELVDEYDELKMEFKRRKKKVEYGTPEYEALDEAYGTTKTIYNSYYGYTGWDKSPLYDPAIAAAVTLTGQRVIKRTAEYIEEETVATVVYGDTDSNYVQYPDSWEQREVLEYATEVCDTLTDEVYPELCGEFNIDPAENRWEIELEMLADRFFQSGSKKFYAYRSMWSEGMDFDEKVNGGEGKISIKGYACVKSNFSTLTKETQREVLETILEGGSKQDVADIMFEAAGSIDPASPDWDAIGMPQGLGKKINREKADGDDYYDWSPKGDYPQSAHPRGAWFANHLLDVKLSQGDQPKRVYLKPNLTVNGEAVDVIAFEDHYDLEPVEDELRIDSAAMQQKVLVNPMEDILDSFGLEIEDALMGRATTQSGLGAFI</sequence>
<evidence type="ECO:0000256" key="10">
    <source>
        <dbReference type="ARBA" id="ARBA00023125"/>
    </source>
</evidence>
<comment type="catalytic activity">
    <reaction evidence="11">
        <text>DNA(n) + a 2'-deoxyribonucleoside 5'-triphosphate = DNA(n+1) + diphosphate</text>
        <dbReference type="Rhea" id="RHEA:22508"/>
        <dbReference type="Rhea" id="RHEA-COMP:17339"/>
        <dbReference type="Rhea" id="RHEA-COMP:17340"/>
        <dbReference type="ChEBI" id="CHEBI:33019"/>
        <dbReference type="ChEBI" id="CHEBI:61560"/>
        <dbReference type="ChEBI" id="CHEBI:173112"/>
        <dbReference type="EC" id="2.7.7.7"/>
    </reaction>
</comment>
<dbReference type="GeneID" id="14477182"/>
<dbReference type="InterPro" id="IPR023211">
    <property type="entry name" value="DNA_pol_palm_dom_sf"/>
</dbReference>
<keyword evidence="7" id="KW-0378">Hydrolase</keyword>
<dbReference type="EC" id="2.7.7.7" evidence="2"/>
<dbReference type="Pfam" id="PF03104">
    <property type="entry name" value="DNA_pol_B_exo1"/>
    <property type="match status" value="1"/>
</dbReference>
<dbReference type="Proteomes" id="UP000011138">
    <property type="component" value="Segment"/>
</dbReference>
<evidence type="ECO:0000259" key="12">
    <source>
        <dbReference type="Pfam" id="PF00136"/>
    </source>
</evidence>
<dbReference type="InterPro" id="IPR006134">
    <property type="entry name" value="DNA-dir_DNA_pol_B_multi_dom"/>
</dbReference>
<dbReference type="GO" id="GO:0000166">
    <property type="term" value="F:nucleotide binding"/>
    <property type="evidence" value="ECO:0007669"/>
    <property type="project" value="InterPro"/>
</dbReference>
<dbReference type="Pfam" id="PF00136">
    <property type="entry name" value="DNA_pol_B"/>
    <property type="match status" value="1"/>
</dbReference>
<dbReference type="PANTHER" id="PTHR10322:SF23">
    <property type="entry name" value="DNA POLYMERASE DELTA CATALYTIC SUBUNIT"/>
    <property type="match status" value="1"/>
</dbReference>
<dbReference type="Gene3D" id="3.30.420.10">
    <property type="entry name" value="Ribonuclease H-like superfamily/Ribonuclease H"/>
    <property type="match status" value="1"/>
</dbReference>
<keyword evidence="8" id="KW-0239">DNA-directed DNA polymerase</keyword>
<dbReference type="SUPFAM" id="SSF56672">
    <property type="entry name" value="DNA/RNA polymerases"/>
    <property type="match status" value="1"/>
</dbReference>
<evidence type="ECO:0000259" key="13">
    <source>
        <dbReference type="Pfam" id="PF03104"/>
    </source>
</evidence>
<proteinExistence type="inferred from homology"/>
<dbReference type="InterPro" id="IPR006133">
    <property type="entry name" value="DNA-dir_DNA_pol_B_exonuc"/>
</dbReference>
<protein>
    <recommendedName>
        <fullName evidence="2">DNA-directed DNA polymerase</fullName>
        <ecNumber evidence="2">2.7.7.7</ecNumber>
    </recommendedName>
</protein>
<dbReference type="OrthoDB" id="165at10239"/>